<accession>M6FD75</accession>
<sequence>MQELINYLLTKMEIHGFSLEISFIKMRYLTLVDFLMRQYI</sequence>
<name>M6FD75_9LEPT</name>
<reference evidence="1 2" key="1">
    <citation type="submission" date="2013-01" db="EMBL/GenBank/DDBJ databases">
        <authorList>
            <person name="Harkins D.M."/>
            <person name="Durkin A.S."/>
            <person name="Brinkac L.M."/>
            <person name="Haft D.H."/>
            <person name="Selengut J.D."/>
            <person name="Sanka R."/>
            <person name="DePew J."/>
            <person name="Purushe J."/>
            <person name="Galloway R.L."/>
            <person name="Vinetz J.M."/>
            <person name="Sutton G.G."/>
            <person name="Nierman W.C."/>
            <person name="Fouts D.E."/>
        </authorList>
    </citation>
    <scope>NUCLEOTIDE SEQUENCE [LARGE SCALE GENOMIC DNA]</scope>
    <source>
        <strain evidence="1 2">Nikolaevo</strain>
    </source>
</reference>
<dbReference type="EMBL" id="ANCE01000117">
    <property type="protein sequence ID" value="EMK23969.1"/>
    <property type="molecule type" value="Genomic_DNA"/>
</dbReference>
<evidence type="ECO:0000313" key="1">
    <source>
        <dbReference type="EMBL" id="EMK23969.1"/>
    </source>
</evidence>
<proteinExistence type="predicted"/>
<organism evidence="1 2">
    <name type="scientific">Leptospira kirschneri serovar Bulgarica str. Nikolaevo</name>
    <dbReference type="NCBI Taxonomy" id="1240687"/>
    <lineage>
        <taxon>Bacteria</taxon>
        <taxon>Pseudomonadati</taxon>
        <taxon>Spirochaetota</taxon>
        <taxon>Spirochaetia</taxon>
        <taxon>Leptospirales</taxon>
        <taxon>Leptospiraceae</taxon>
        <taxon>Leptospira</taxon>
    </lineage>
</organism>
<evidence type="ECO:0000313" key="2">
    <source>
        <dbReference type="Proteomes" id="UP000011980"/>
    </source>
</evidence>
<protein>
    <submittedName>
        <fullName evidence="1">Uncharacterized protein</fullName>
    </submittedName>
</protein>
<dbReference type="PATRIC" id="fig|1240687.3.peg.2502"/>
<gene>
    <name evidence="1" type="ORF">LEP1GSC008_3348</name>
</gene>
<dbReference type="Proteomes" id="UP000011980">
    <property type="component" value="Unassembled WGS sequence"/>
</dbReference>
<dbReference type="AlphaFoldDB" id="M6FD75"/>
<comment type="caution">
    <text evidence="1">The sequence shown here is derived from an EMBL/GenBank/DDBJ whole genome shotgun (WGS) entry which is preliminary data.</text>
</comment>